<gene>
    <name evidence="1" type="ORF">E9229_003943</name>
</gene>
<protein>
    <submittedName>
        <fullName evidence="1">Uncharacterized protein</fullName>
    </submittedName>
</protein>
<dbReference type="RefSeq" id="WP_221184799.1">
    <property type="nucleotide sequence ID" value="NZ_BAABGK010000086.1"/>
</dbReference>
<evidence type="ECO:0000313" key="2">
    <source>
        <dbReference type="Proteomes" id="UP000523000"/>
    </source>
</evidence>
<evidence type="ECO:0000313" key="1">
    <source>
        <dbReference type="EMBL" id="MBB2997671.1"/>
    </source>
</evidence>
<accession>A0A839R095</accession>
<dbReference type="AlphaFoldDB" id="A0A839R095"/>
<reference evidence="1 2" key="1">
    <citation type="submission" date="2020-08" db="EMBL/GenBank/DDBJ databases">
        <title>Sequencing the genomes of 1000 actinobacteria strains.</title>
        <authorList>
            <person name="Klenk H.-P."/>
        </authorList>
    </citation>
    <scope>NUCLEOTIDE SEQUENCE [LARGE SCALE GENOMIC DNA]</scope>
    <source>
        <strain evidence="1 2">DSM 22826</strain>
    </source>
</reference>
<sequence length="114" mass="12389">MSVSIPNTLGALVLKGAAYREDSRDGRRHLDDAAMLAATLKDPLGVVPELKGSDRSRIITLHQALADPLYPSWLMLDERDRTQGQDTLRILATNPQDFELPAGLTGGLAPRTGR</sequence>
<proteinExistence type="predicted"/>
<organism evidence="1 2">
    <name type="scientific">Paeniglutamicibacter cryotolerans</name>
    <dbReference type="NCBI Taxonomy" id="670079"/>
    <lineage>
        <taxon>Bacteria</taxon>
        <taxon>Bacillati</taxon>
        <taxon>Actinomycetota</taxon>
        <taxon>Actinomycetes</taxon>
        <taxon>Micrococcales</taxon>
        <taxon>Micrococcaceae</taxon>
        <taxon>Paeniglutamicibacter</taxon>
    </lineage>
</organism>
<name>A0A839R095_9MICC</name>
<dbReference type="EMBL" id="JACHVS010000005">
    <property type="protein sequence ID" value="MBB2997671.1"/>
    <property type="molecule type" value="Genomic_DNA"/>
</dbReference>
<dbReference type="Proteomes" id="UP000523000">
    <property type="component" value="Unassembled WGS sequence"/>
</dbReference>
<comment type="caution">
    <text evidence="1">The sequence shown here is derived from an EMBL/GenBank/DDBJ whole genome shotgun (WGS) entry which is preliminary data.</text>
</comment>
<keyword evidence="2" id="KW-1185">Reference proteome</keyword>